<dbReference type="EMBL" id="BAABKO010000004">
    <property type="protein sequence ID" value="GAA4777995.1"/>
    <property type="molecule type" value="Genomic_DNA"/>
</dbReference>
<gene>
    <name evidence="2" type="ORF">GCM10023351_23610</name>
</gene>
<organism evidence="2 3">
    <name type="scientific">Microbacterium gilvum</name>
    <dbReference type="NCBI Taxonomy" id="1336204"/>
    <lineage>
        <taxon>Bacteria</taxon>
        <taxon>Bacillati</taxon>
        <taxon>Actinomycetota</taxon>
        <taxon>Actinomycetes</taxon>
        <taxon>Micrococcales</taxon>
        <taxon>Microbacteriaceae</taxon>
        <taxon>Microbacterium</taxon>
    </lineage>
</organism>
<feature type="transmembrane region" description="Helical" evidence="1">
    <location>
        <begin position="47"/>
        <end position="71"/>
    </location>
</feature>
<protein>
    <recommendedName>
        <fullName evidence="4">DUF4190 domain-containing protein</fullName>
    </recommendedName>
</protein>
<keyword evidence="3" id="KW-1185">Reference proteome</keyword>
<evidence type="ECO:0000313" key="3">
    <source>
        <dbReference type="Proteomes" id="UP001501645"/>
    </source>
</evidence>
<evidence type="ECO:0000313" key="2">
    <source>
        <dbReference type="EMBL" id="GAA4777995.1"/>
    </source>
</evidence>
<keyword evidence="1" id="KW-1133">Transmembrane helix</keyword>
<keyword evidence="1" id="KW-0812">Transmembrane</keyword>
<name>A0ABP9AAW1_9MICO</name>
<accession>A0ABP9AAW1</accession>
<evidence type="ECO:0000256" key="1">
    <source>
        <dbReference type="SAM" id="Phobius"/>
    </source>
</evidence>
<feature type="transmembrane region" description="Helical" evidence="1">
    <location>
        <begin position="78"/>
        <end position="101"/>
    </location>
</feature>
<comment type="caution">
    <text evidence="2">The sequence shown here is derived from an EMBL/GenBank/DDBJ whole genome shotgun (WGS) entry which is preliminary data.</text>
</comment>
<reference evidence="3" key="1">
    <citation type="journal article" date="2019" name="Int. J. Syst. Evol. Microbiol.">
        <title>The Global Catalogue of Microorganisms (GCM) 10K type strain sequencing project: providing services to taxonomists for standard genome sequencing and annotation.</title>
        <authorList>
            <consortium name="The Broad Institute Genomics Platform"/>
            <consortium name="The Broad Institute Genome Sequencing Center for Infectious Disease"/>
            <person name="Wu L."/>
            <person name="Ma J."/>
        </authorList>
    </citation>
    <scope>NUCLEOTIDE SEQUENCE [LARGE SCALE GENOMIC DNA]</scope>
    <source>
        <strain evidence="3">JCM 18537</strain>
    </source>
</reference>
<sequence>MTTEPEDAAQLADDELLNTVPPPRRRARRRVSVSSPSMTLGMFSLTMAWFTPWVAPLGVVAVVLALVALLRRQSDRPLAWWGLGFGLVALAFCAIWAIWILDQLGEVPAIELPVP</sequence>
<dbReference type="Proteomes" id="UP001501645">
    <property type="component" value="Unassembled WGS sequence"/>
</dbReference>
<keyword evidence="1" id="KW-0472">Membrane</keyword>
<dbReference type="RefSeq" id="WP_345439404.1">
    <property type="nucleotide sequence ID" value="NZ_BAABKO010000004.1"/>
</dbReference>
<proteinExistence type="predicted"/>
<evidence type="ECO:0008006" key="4">
    <source>
        <dbReference type="Google" id="ProtNLM"/>
    </source>
</evidence>